<dbReference type="Proteomes" id="UP001172386">
    <property type="component" value="Unassembled WGS sequence"/>
</dbReference>
<proteinExistence type="predicted"/>
<evidence type="ECO:0000313" key="1">
    <source>
        <dbReference type="EMBL" id="KAJ9654083.1"/>
    </source>
</evidence>
<keyword evidence="2" id="KW-1185">Reference proteome</keyword>
<dbReference type="EMBL" id="JAPDRQ010000132">
    <property type="protein sequence ID" value="KAJ9654083.1"/>
    <property type="molecule type" value="Genomic_DNA"/>
</dbReference>
<reference evidence="1" key="1">
    <citation type="submission" date="2022-10" db="EMBL/GenBank/DDBJ databases">
        <title>Culturing micro-colonial fungi from biological soil crusts in the Mojave desert and describing Neophaeococcomyces mojavensis, and introducing the new genera and species Taxawa tesnikishii.</title>
        <authorList>
            <person name="Kurbessoian T."/>
            <person name="Stajich J.E."/>
        </authorList>
    </citation>
    <scope>NUCLEOTIDE SEQUENCE</scope>
    <source>
        <strain evidence="1">JES_112</strain>
    </source>
</reference>
<comment type="caution">
    <text evidence="1">The sequence shown here is derived from an EMBL/GenBank/DDBJ whole genome shotgun (WGS) entry which is preliminary data.</text>
</comment>
<sequence length="425" mass="46617">MSAGTSQLDQWSSNFSHPLLVGDCRVQLQTIIFSEAAFTKGRVGLEVQINIGLDLQRRLQLPTEVEAMTMASPHQPQPQYNTTHVSPKRKRGKDTLTEIQAPVSLQTTGLDATKVRKSSIDENHSPRTAVSDKLQRLGLQNSLSPTRVTRRISWSIDSIKPEAEITESPHELADKAMVMEEMLEPSISSAAASESSTDNAHQTTNQNLFRTKFQFNAGPSTDTTSNASVITSSSKRAKLAFADMPQSSTATPSPAKRCRVSTPPPSTPAPPLSPSPLAKKRPHSPNPESATSPRATDADMDTSEPDPNLSEFWWQPSEIIGHSPSDPEEDNRGINGIGYQKTKAEARNISEKKKKQIAEWRAREAKEARALRAGGRRSLGGVVSGRVMKSRSRSPAPSESGRRSPFSPKKEREEKVARAVRFEVR</sequence>
<evidence type="ECO:0000313" key="2">
    <source>
        <dbReference type="Proteomes" id="UP001172386"/>
    </source>
</evidence>
<protein>
    <submittedName>
        <fullName evidence="1">Uncharacterized protein</fullName>
    </submittedName>
</protein>
<accession>A0ACC3A287</accession>
<gene>
    <name evidence="1" type="ORF">H2198_006822</name>
</gene>
<name>A0ACC3A287_9EURO</name>
<organism evidence="1 2">
    <name type="scientific">Neophaeococcomyces mojaviensis</name>
    <dbReference type="NCBI Taxonomy" id="3383035"/>
    <lineage>
        <taxon>Eukaryota</taxon>
        <taxon>Fungi</taxon>
        <taxon>Dikarya</taxon>
        <taxon>Ascomycota</taxon>
        <taxon>Pezizomycotina</taxon>
        <taxon>Eurotiomycetes</taxon>
        <taxon>Chaetothyriomycetidae</taxon>
        <taxon>Chaetothyriales</taxon>
        <taxon>Chaetothyriales incertae sedis</taxon>
        <taxon>Neophaeococcomyces</taxon>
    </lineage>
</organism>